<feature type="domain" description="Cytochrome c" evidence="5">
    <location>
        <begin position="53"/>
        <end position="149"/>
    </location>
</feature>
<feature type="domain" description="Cytochrome c" evidence="5">
    <location>
        <begin position="189"/>
        <end position="292"/>
    </location>
</feature>
<dbReference type="Proteomes" id="UP001180825">
    <property type="component" value="Unassembled WGS sequence"/>
</dbReference>
<keyword evidence="2 4" id="KW-0479">Metal-binding</keyword>
<keyword evidence="7" id="KW-1185">Reference proteome</keyword>
<reference evidence="6 7" key="1">
    <citation type="submission" date="2023-07" db="EMBL/GenBank/DDBJ databases">
        <title>Sorghum-associated microbial communities from plants grown in Nebraska, USA.</title>
        <authorList>
            <person name="Schachtman D."/>
        </authorList>
    </citation>
    <scope>NUCLEOTIDE SEQUENCE [LARGE SCALE GENOMIC DNA]</scope>
    <source>
        <strain evidence="6 7">BE316</strain>
    </source>
</reference>
<organism evidence="6 7">
    <name type="scientific">Roseateles asaccharophilus</name>
    <dbReference type="NCBI Taxonomy" id="582607"/>
    <lineage>
        <taxon>Bacteria</taxon>
        <taxon>Pseudomonadati</taxon>
        <taxon>Pseudomonadota</taxon>
        <taxon>Betaproteobacteria</taxon>
        <taxon>Burkholderiales</taxon>
        <taxon>Sphaerotilaceae</taxon>
        <taxon>Roseateles</taxon>
    </lineage>
</organism>
<dbReference type="InterPro" id="IPR051459">
    <property type="entry name" value="Cytochrome_c-type_DH"/>
</dbReference>
<keyword evidence="1 4" id="KW-0349">Heme</keyword>
<sequence>MGSKLLKRLLLAAGVLLLLAVAVAVAGWLMADRKMARRVDVAIAPLTLPTDAAALERGRYLFHSRGCAECHGADGGGRKVIDAGGMLVVAPNLTPAGVTARYGVEDWVRAIRHGLKPDGRPLIIMPSEDYNRFTDADTAALVAHAKQLPAVTPGERTVIQLPPPVRVLYGLGLIKDAAAKIDHGLAPSAPVPEGVTVEHGRYVAQMCVGCHGEGFGGGKVPGGPPDWPAAANLTPGKGSAMPRYANADAFVAMMKSGKRPDGAAIAVMPFQSLAQMSDVDLRGLHAYLVTLPARDFGAR</sequence>
<comment type="caution">
    <text evidence="6">The sequence shown here is derived from an EMBL/GenBank/DDBJ whole genome shotgun (WGS) entry which is preliminary data.</text>
</comment>
<evidence type="ECO:0000256" key="3">
    <source>
        <dbReference type="ARBA" id="ARBA00023004"/>
    </source>
</evidence>
<dbReference type="PANTHER" id="PTHR35008">
    <property type="entry name" value="BLL4482 PROTEIN-RELATED"/>
    <property type="match status" value="1"/>
</dbReference>
<accession>A0ABU2A8M0</accession>
<evidence type="ECO:0000313" key="7">
    <source>
        <dbReference type="Proteomes" id="UP001180825"/>
    </source>
</evidence>
<evidence type="ECO:0000256" key="1">
    <source>
        <dbReference type="ARBA" id="ARBA00022617"/>
    </source>
</evidence>
<proteinExistence type="predicted"/>
<dbReference type="Pfam" id="PF13442">
    <property type="entry name" value="Cytochrome_CBB3"/>
    <property type="match status" value="2"/>
</dbReference>
<dbReference type="RefSeq" id="WP_310327913.1">
    <property type="nucleotide sequence ID" value="NZ_JAVDXV010000003.1"/>
</dbReference>
<evidence type="ECO:0000313" key="6">
    <source>
        <dbReference type="EMBL" id="MDR7332847.1"/>
    </source>
</evidence>
<gene>
    <name evidence="6" type="ORF">J2X21_001980</name>
</gene>
<dbReference type="EMBL" id="JAVDXV010000003">
    <property type="protein sequence ID" value="MDR7332847.1"/>
    <property type="molecule type" value="Genomic_DNA"/>
</dbReference>
<dbReference type="InterPro" id="IPR009056">
    <property type="entry name" value="Cyt_c-like_dom"/>
</dbReference>
<dbReference type="PANTHER" id="PTHR35008:SF4">
    <property type="entry name" value="BLL4482 PROTEIN"/>
    <property type="match status" value="1"/>
</dbReference>
<dbReference type="SUPFAM" id="SSF46626">
    <property type="entry name" value="Cytochrome c"/>
    <property type="match status" value="2"/>
</dbReference>
<keyword evidence="3 4" id="KW-0408">Iron</keyword>
<evidence type="ECO:0000256" key="4">
    <source>
        <dbReference type="PROSITE-ProRule" id="PRU00433"/>
    </source>
</evidence>
<dbReference type="Gene3D" id="1.10.760.10">
    <property type="entry name" value="Cytochrome c-like domain"/>
    <property type="match status" value="2"/>
</dbReference>
<dbReference type="PROSITE" id="PS51007">
    <property type="entry name" value="CYTC"/>
    <property type="match status" value="2"/>
</dbReference>
<evidence type="ECO:0000256" key="2">
    <source>
        <dbReference type="ARBA" id="ARBA00022723"/>
    </source>
</evidence>
<protein>
    <submittedName>
        <fullName evidence="6">Mono/diheme cytochrome c family protein</fullName>
    </submittedName>
</protein>
<name>A0ABU2A8M0_9BURK</name>
<dbReference type="InterPro" id="IPR036909">
    <property type="entry name" value="Cyt_c-like_dom_sf"/>
</dbReference>
<evidence type="ECO:0000259" key="5">
    <source>
        <dbReference type="PROSITE" id="PS51007"/>
    </source>
</evidence>